<keyword evidence="4" id="KW-1185">Reference proteome</keyword>
<evidence type="ECO:0000313" key="3">
    <source>
        <dbReference type="EnsemblMetazoa" id="ASIC017806-PA"/>
    </source>
</evidence>
<evidence type="ECO:0000313" key="4">
    <source>
        <dbReference type="Proteomes" id="UP000030765"/>
    </source>
</evidence>
<sequence>MATGRSPGEGEAQISTEPPIARQRPPVRLQACSSSLICSAPLKDPCASSGATSAGATFSSSFRIVDDEVVFSYASTYRPIDPIDRPDPRSLLTNDLNGPEEKGSAPNVRLNNLTT</sequence>
<evidence type="ECO:0000256" key="1">
    <source>
        <dbReference type="SAM" id="MobiDB-lite"/>
    </source>
</evidence>
<dbReference type="EnsemblMetazoa" id="ASIC017806-RA">
    <property type="protein sequence ID" value="ASIC017806-PA"/>
    <property type="gene ID" value="ASIC017806"/>
</dbReference>
<dbReference type="EMBL" id="ATLV01023888">
    <property type="status" value="NOT_ANNOTATED_CDS"/>
    <property type="molecule type" value="Genomic_DNA"/>
</dbReference>
<dbReference type="Proteomes" id="UP000030765">
    <property type="component" value="Unassembled WGS sequence"/>
</dbReference>
<protein>
    <submittedName>
        <fullName evidence="2 3">Uncharacterized protein</fullName>
    </submittedName>
</protein>
<feature type="region of interest" description="Disordered" evidence="1">
    <location>
        <begin position="78"/>
        <end position="115"/>
    </location>
</feature>
<dbReference type="VEuPathDB" id="VectorBase:ASIC017806"/>
<accession>A0A084WHU5</accession>
<proteinExistence type="predicted"/>
<name>A0A084WHU5_ANOSI</name>
<dbReference type="AlphaFoldDB" id="A0A084WHU5"/>
<feature type="region of interest" description="Disordered" evidence="1">
    <location>
        <begin position="1"/>
        <end position="26"/>
    </location>
</feature>
<organism evidence="2">
    <name type="scientific">Anopheles sinensis</name>
    <name type="common">Mosquito</name>
    <dbReference type="NCBI Taxonomy" id="74873"/>
    <lineage>
        <taxon>Eukaryota</taxon>
        <taxon>Metazoa</taxon>
        <taxon>Ecdysozoa</taxon>
        <taxon>Arthropoda</taxon>
        <taxon>Hexapoda</taxon>
        <taxon>Insecta</taxon>
        <taxon>Pterygota</taxon>
        <taxon>Neoptera</taxon>
        <taxon>Endopterygota</taxon>
        <taxon>Diptera</taxon>
        <taxon>Nematocera</taxon>
        <taxon>Culicoidea</taxon>
        <taxon>Culicidae</taxon>
        <taxon>Anophelinae</taxon>
        <taxon>Anopheles</taxon>
    </lineage>
</organism>
<evidence type="ECO:0000313" key="2">
    <source>
        <dbReference type="EMBL" id="KFB49789.1"/>
    </source>
</evidence>
<dbReference type="EMBL" id="KE525347">
    <property type="protein sequence ID" value="KFB49789.1"/>
    <property type="molecule type" value="Genomic_DNA"/>
</dbReference>
<reference evidence="2 4" key="1">
    <citation type="journal article" date="2014" name="BMC Genomics">
        <title>Genome sequence of Anopheles sinensis provides insight into genetics basis of mosquito competence for malaria parasites.</title>
        <authorList>
            <person name="Zhou D."/>
            <person name="Zhang D."/>
            <person name="Ding G."/>
            <person name="Shi L."/>
            <person name="Hou Q."/>
            <person name="Ye Y."/>
            <person name="Xu Y."/>
            <person name="Zhou H."/>
            <person name="Xiong C."/>
            <person name="Li S."/>
            <person name="Yu J."/>
            <person name="Hong S."/>
            <person name="Yu X."/>
            <person name="Zou P."/>
            <person name="Chen C."/>
            <person name="Chang X."/>
            <person name="Wang W."/>
            <person name="Lv Y."/>
            <person name="Sun Y."/>
            <person name="Ma L."/>
            <person name="Shen B."/>
            <person name="Zhu C."/>
        </authorList>
    </citation>
    <scope>NUCLEOTIDE SEQUENCE [LARGE SCALE GENOMIC DNA]</scope>
</reference>
<gene>
    <name evidence="2" type="ORF">ZHAS_00017806</name>
</gene>
<reference evidence="3" key="2">
    <citation type="submission" date="2020-05" db="UniProtKB">
        <authorList>
            <consortium name="EnsemblMetazoa"/>
        </authorList>
    </citation>
    <scope>IDENTIFICATION</scope>
</reference>